<evidence type="ECO:0000313" key="2">
    <source>
        <dbReference type="EMBL" id="MSV24196.1"/>
    </source>
</evidence>
<dbReference type="InterPro" id="IPR001387">
    <property type="entry name" value="Cro/C1-type_HTH"/>
</dbReference>
<dbReference type="PROSITE" id="PS50943">
    <property type="entry name" value="HTH_CROC1"/>
    <property type="match status" value="1"/>
</dbReference>
<proteinExistence type="predicted"/>
<dbReference type="Proteomes" id="UP000430222">
    <property type="component" value="Unassembled WGS sequence"/>
</dbReference>
<protein>
    <submittedName>
        <fullName evidence="2">Helix-turn-helix transcriptional regulator</fullName>
    </submittedName>
</protein>
<evidence type="ECO:0000313" key="3">
    <source>
        <dbReference type="Proteomes" id="UP000430222"/>
    </source>
</evidence>
<dbReference type="AlphaFoldDB" id="A0A6I2UY37"/>
<dbReference type="Pfam" id="PF01381">
    <property type="entry name" value="HTH_3"/>
    <property type="match status" value="1"/>
</dbReference>
<name>A0A6I2UY37_9FIRM</name>
<dbReference type="SMART" id="SM00530">
    <property type="entry name" value="HTH_XRE"/>
    <property type="match status" value="1"/>
</dbReference>
<reference evidence="2 3" key="1">
    <citation type="submission" date="2019-08" db="EMBL/GenBank/DDBJ databases">
        <title>In-depth cultivation of the pig gut microbiome towards novel bacterial diversity and tailored functional studies.</title>
        <authorList>
            <person name="Wylensek D."/>
            <person name="Hitch T.C.A."/>
            <person name="Clavel T."/>
        </authorList>
    </citation>
    <scope>NUCLEOTIDE SEQUENCE [LARGE SCALE GENOMIC DNA]</scope>
    <source>
        <strain evidence="3">WCA-380-WT-3B3</strain>
    </source>
</reference>
<accession>A0A6I2UY37</accession>
<evidence type="ECO:0000259" key="1">
    <source>
        <dbReference type="PROSITE" id="PS50943"/>
    </source>
</evidence>
<keyword evidence="3" id="KW-1185">Reference proteome</keyword>
<gene>
    <name evidence="2" type="ORF">FYJ78_03145</name>
</gene>
<dbReference type="GO" id="GO:0003677">
    <property type="term" value="F:DNA binding"/>
    <property type="evidence" value="ECO:0007669"/>
    <property type="project" value="InterPro"/>
</dbReference>
<dbReference type="Gene3D" id="1.10.260.40">
    <property type="entry name" value="lambda repressor-like DNA-binding domains"/>
    <property type="match status" value="1"/>
</dbReference>
<dbReference type="InterPro" id="IPR010982">
    <property type="entry name" value="Lambda_DNA-bd_dom_sf"/>
</dbReference>
<dbReference type="SUPFAM" id="SSF47413">
    <property type="entry name" value="lambda repressor-like DNA-binding domains"/>
    <property type="match status" value="1"/>
</dbReference>
<organism evidence="2 3">
    <name type="scientific">Selenomonas montiformis</name>
    <dbReference type="NCBI Taxonomy" id="2652285"/>
    <lineage>
        <taxon>Bacteria</taxon>
        <taxon>Bacillati</taxon>
        <taxon>Bacillota</taxon>
        <taxon>Negativicutes</taxon>
        <taxon>Selenomonadales</taxon>
        <taxon>Selenomonadaceae</taxon>
        <taxon>Selenomonas</taxon>
    </lineage>
</organism>
<dbReference type="RefSeq" id="WP_154619970.1">
    <property type="nucleotide sequence ID" value="NZ_VUNL01000003.1"/>
</dbReference>
<dbReference type="EMBL" id="VUNL01000003">
    <property type="protein sequence ID" value="MSV24196.1"/>
    <property type="molecule type" value="Genomic_DNA"/>
</dbReference>
<feature type="domain" description="HTH cro/C1-type" evidence="1">
    <location>
        <begin position="18"/>
        <end position="73"/>
    </location>
</feature>
<sequence>MVISEKTLKARKLFSRRLRELLESRDMNQNDLAKVLHVSESTVGKWTLGKSMPRTMGGIQQIADFFNVGKSYLLEEGTALDDSNQVRPYYFDPEVAAIANELKENPDMRILFDASRKLSKQDMKTVINMIKAITDKEE</sequence>
<comment type="caution">
    <text evidence="2">The sequence shown here is derived from an EMBL/GenBank/DDBJ whole genome shotgun (WGS) entry which is preliminary data.</text>
</comment>
<dbReference type="CDD" id="cd00093">
    <property type="entry name" value="HTH_XRE"/>
    <property type="match status" value="1"/>
</dbReference>